<keyword evidence="1" id="KW-0812">Transmembrane</keyword>
<keyword evidence="1" id="KW-0472">Membrane</keyword>
<accession>A0ABW4DBH0</accession>
<dbReference type="Proteomes" id="UP001597340">
    <property type="component" value="Unassembled WGS sequence"/>
</dbReference>
<protein>
    <submittedName>
        <fullName evidence="2">Uncharacterized protein</fullName>
    </submittedName>
</protein>
<dbReference type="RefSeq" id="WP_229526309.1">
    <property type="nucleotide sequence ID" value="NZ_JAFFQR010000112.1"/>
</dbReference>
<evidence type="ECO:0000313" key="2">
    <source>
        <dbReference type="EMBL" id="MFD1460330.1"/>
    </source>
</evidence>
<feature type="transmembrane region" description="Helical" evidence="1">
    <location>
        <begin position="29"/>
        <end position="48"/>
    </location>
</feature>
<comment type="caution">
    <text evidence="2">The sequence shown here is derived from an EMBL/GenBank/DDBJ whole genome shotgun (WGS) entry which is preliminary data.</text>
</comment>
<evidence type="ECO:0000313" key="3">
    <source>
        <dbReference type="Proteomes" id="UP001597340"/>
    </source>
</evidence>
<dbReference type="EMBL" id="JBHTNZ010000002">
    <property type="protein sequence ID" value="MFD1460330.1"/>
    <property type="molecule type" value="Genomic_DNA"/>
</dbReference>
<keyword evidence="3" id="KW-1185">Reference proteome</keyword>
<name>A0ABW4DBH0_9BACL</name>
<keyword evidence="1" id="KW-1133">Transmembrane helix</keyword>
<reference evidence="3" key="1">
    <citation type="journal article" date="2019" name="Int. J. Syst. Evol. Microbiol.">
        <title>The Global Catalogue of Microorganisms (GCM) 10K type strain sequencing project: providing services to taxonomists for standard genome sequencing and annotation.</title>
        <authorList>
            <consortium name="The Broad Institute Genomics Platform"/>
            <consortium name="The Broad Institute Genome Sequencing Center for Infectious Disease"/>
            <person name="Wu L."/>
            <person name="Ma J."/>
        </authorList>
    </citation>
    <scope>NUCLEOTIDE SEQUENCE [LARGE SCALE GENOMIC DNA]</scope>
    <source>
        <strain evidence="3">CCM 9147</strain>
    </source>
</reference>
<proteinExistence type="predicted"/>
<evidence type="ECO:0000256" key="1">
    <source>
        <dbReference type="SAM" id="Phobius"/>
    </source>
</evidence>
<gene>
    <name evidence="2" type="ORF">ACFQ5D_02460</name>
</gene>
<sequence length="65" mass="7119">MGKGMDTVIGELYDKAPGWGMGLTPYPTSGAFFIGGIARLISFAHGYVEKKEMLAARKVYTMEEE</sequence>
<organism evidence="2 3">
    <name type="scientific">Paenibacillus farraposensis</name>
    <dbReference type="NCBI Taxonomy" id="2807095"/>
    <lineage>
        <taxon>Bacteria</taxon>
        <taxon>Bacillati</taxon>
        <taxon>Bacillota</taxon>
        <taxon>Bacilli</taxon>
        <taxon>Bacillales</taxon>
        <taxon>Paenibacillaceae</taxon>
        <taxon>Paenibacillus</taxon>
    </lineage>
</organism>